<feature type="domain" description="Glycine zipper 2TM" evidence="5">
    <location>
        <begin position="34"/>
        <end position="71"/>
    </location>
</feature>
<reference evidence="7" key="1">
    <citation type="submission" date="2017-01" db="EMBL/GenBank/DDBJ databases">
        <authorList>
            <person name="Varghese N."/>
            <person name="Submissions S."/>
        </authorList>
    </citation>
    <scope>NUCLEOTIDE SEQUENCE [LARGE SCALE GENOMIC DNA]</scope>
    <source>
        <strain evidence="7">DSM 29591</strain>
    </source>
</reference>
<gene>
    <name evidence="6" type="ORF">SAMN05421665_3145</name>
</gene>
<dbReference type="InterPro" id="IPR008816">
    <property type="entry name" value="Gly_zipper_2TM_dom"/>
</dbReference>
<evidence type="ECO:0000256" key="3">
    <source>
        <dbReference type="ARBA" id="ARBA00015281"/>
    </source>
</evidence>
<accession>A0A1R3XGR7</accession>
<sequence>MKQMFVMTLAGVTFLTVPACENLTTEQRTIVGMTGGAAAGLITADMFDANRDWRLIAALAGAAAGTIVAQNDATQECAYARGDGTYIVAPCP</sequence>
<comment type="similarity">
    <text evidence="2">Belongs to the rickettsiale 17 kDa surface antigen family.</text>
</comment>
<evidence type="ECO:0000313" key="7">
    <source>
        <dbReference type="Proteomes" id="UP000186997"/>
    </source>
</evidence>
<dbReference type="Pfam" id="PF05433">
    <property type="entry name" value="Rick_17kDa_Anti"/>
    <property type="match status" value="1"/>
</dbReference>
<organism evidence="6 7">
    <name type="scientific">Yoonia rosea</name>
    <dbReference type="NCBI Taxonomy" id="287098"/>
    <lineage>
        <taxon>Bacteria</taxon>
        <taxon>Pseudomonadati</taxon>
        <taxon>Pseudomonadota</taxon>
        <taxon>Alphaproteobacteria</taxon>
        <taxon>Rhodobacterales</taxon>
        <taxon>Paracoccaceae</taxon>
        <taxon>Yoonia</taxon>
    </lineage>
</organism>
<evidence type="ECO:0000256" key="1">
    <source>
        <dbReference type="ARBA" id="ARBA00004459"/>
    </source>
</evidence>
<dbReference type="Proteomes" id="UP000186997">
    <property type="component" value="Unassembled WGS sequence"/>
</dbReference>
<evidence type="ECO:0000259" key="5">
    <source>
        <dbReference type="Pfam" id="PF05433"/>
    </source>
</evidence>
<keyword evidence="4" id="KW-0449">Lipoprotein</keyword>
<dbReference type="GO" id="GO:0009279">
    <property type="term" value="C:cell outer membrane"/>
    <property type="evidence" value="ECO:0007669"/>
    <property type="project" value="UniProtKB-SubCell"/>
</dbReference>
<dbReference type="RefSeq" id="WP_076660825.1">
    <property type="nucleotide sequence ID" value="NZ_FTPR01000003.1"/>
</dbReference>
<evidence type="ECO:0000313" key="6">
    <source>
        <dbReference type="EMBL" id="SIT90541.1"/>
    </source>
</evidence>
<protein>
    <recommendedName>
        <fullName evidence="3">17 kDa surface antigen</fullName>
    </recommendedName>
</protein>
<proteinExistence type="inferred from homology"/>
<dbReference type="OrthoDB" id="7876153at2"/>
<dbReference type="AlphaFoldDB" id="A0A1R3XGR7"/>
<comment type="subcellular location">
    <subcellularLocation>
        <location evidence="1">Cell outer membrane</location>
        <topology evidence="1">Lipid-anchor</topology>
    </subcellularLocation>
</comment>
<evidence type="ECO:0000256" key="4">
    <source>
        <dbReference type="ARBA" id="ARBA00023288"/>
    </source>
</evidence>
<evidence type="ECO:0000256" key="2">
    <source>
        <dbReference type="ARBA" id="ARBA00008681"/>
    </source>
</evidence>
<name>A0A1R3XGR7_9RHOB</name>
<keyword evidence="7" id="KW-1185">Reference proteome</keyword>
<dbReference type="EMBL" id="FTPR01000003">
    <property type="protein sequence ID" value="SIT90541.1"/>
    <property type="molecule type" value="Genomic_DNA"/>
</dbReference>
<dbReference type="STRING" id="287098.SAMN05421665_3145"/>